<dbReference type="RefSeq" id="WP_162090119.1">
    <property type="nucleotide sequence ID" value="NZ_CP048039.1"/>
</dbReference>
<accession>A0ABY7NC09</accession>
<proteinExistence type="predicted"/>
<evidence type="ECO:0000313" key="1">
    <source>
        <dbReference type="EMBL" id="WBM39729.1"/>
    </source>
</evidence>
<name>A0ABY7NC09_ALCFA</name>
<organism evidence="1 2">
    <name type="scientific">Alcaligenes faecalis</name>
    <dbReference type="NCBI Taxonomy" id="511"/>
    <lineage>
        <taxon>Bacteria</taxon>
        <taxon>Pseudomonadati</taxon>
        <taxon>Pseudomonadota</taxon>
        <taxon>Betaproteobacteria</taxon>
        <taxon>Burkholderiales</taxon>
        <taxon>Alcaligenaceae</taxon>
        <taxon>Alcaligenes</taxon>
    </lineage>
</organism>
<protein>
    <submittedName>
        <fullName evidence="1">Uncharacterized protein</fullName>
    </submittedName>
</protein>
<evidence type="ECO:0000313" key="2">
    <source>
        <dbReference type="Proteomes" id="UP001211866"/>
    </source>
</evidence>
<sequence length="211" mass="23675">MGYGFQFWRPTGEILFDTNWSTLGLTGKYSADDPLASRDPALSLVNYNRLDAYLVHPDGSATVYVYESVSGKSALTNRGFQFCRPDGTLIASSDYPPMRVVDFKHITEDNASSQTVLVPPGRVYAIIYIGATSSGYAFDIQKHGAGPPTWEEWWSYRWRNLAIRPTWNQGSVSFSVQQWNDPGFHESDTGTIQSVDQYLRYDCMVIDVTGV</sequence>
<dbReference type="Proteomes" id="UP001211866">
    <property type="component" value="Chromosome"/>
</dbReference>
<dbReference type="EMBL" id="CP096916">
    <property type="protein sequence ID" value="WBM39729.1"/>
    <property type="molecule type" value="Genomic_DNA"/>
</dbReference>
<keyword evidence="2" id="KW-1185">Reference proteome</keyword>
<reference evidence="1 2" key="1">
    <citation type="submission" date="2022-05" db="EMBL/GenBank/DDBJ databases">
        <title>Complete sequence of strain NY11312.</title>
        <authorList>
            <person name="Zhou D."/>
        </authorList>
    </citation>
    <scope>NUCLEOTIDE SEQUENCE [LARGE SCALE GENOMIC DNA]</scope>
    <source>
        <strain evidence="1 2">NY11312</strain>
    </source>
</reference>
<gene>
    <name evidence="1" type="ORF">M2J83_07935</name>
</gene>